<feature type="non-terminal residue" evidence="1">
    <location>
        <position position="1"/>
    </location>
</feature>
<organism evidence="1 2">
    <name type="scientific">Pluteus cervinus</name>
    <dbReference type="NCBI Taxonomy" id="181527"/>
    <lineage>
        <taxon>Eukaryota</taxon>
        <taxon>Fungi</taxon>
        <taxon>Dikarya</taxon>
        <taxon>Basidiomycota</taxon>
        <taxon>Agaricomycotina</taxon>
        <taxon>Agaricomycetes</taxon>
        <taxon>Agaricomycetidae</taxon>
        <taxon>Agaricales</taxon>
        <taxon>Pluteineae</taxon>
        <taxon>Pluteaceae</taxon>
        <taxon>Pluteus</taxon>
    </lineage>
</organism>
<reference evidence="1 2" key="1">
    <citation type="journal article" date="2019" name="Nat. Ecol. Evol.">
        <title>Megaphylogeny resolves global patterns of mushroom evolution.</title>
        <authorList>
            <person name="Varga T."/>
            <person name="Krizsan K."/>
            <person name="Foldi C."/>
            <person name="Dima B."/>
            <person name="Sanchez-Garcia M."/>
            <person name="Sanchez-Ramirez S."/>
            <person name="Szollosi G.J."/>
            <person name="Szarkandi J.G."/>
            <person name="Papp V."/>
            <person name="Albert L."/>
            <person name="Andreopoulos W."/>
            <person name="Angelini C."/>
            <person name="Antonin V."/>
            <person name="Barry K.W."/>
            <person name="Bougher N.L."/>
            <person name="Buchanan P."/>
            <person name="Buyck B."/>
            <person name="Bense V."/>
            <person name="Catcheside P."/>
            <person name="Chovatia M."/>
            <person name="Cooper J."/>
            <person name="Damon W."/>
            <person name="Desjardin D."/>
            <person name="Finy P."/>
            <person name="Geml J."/>
            <person name="Haridas S."/>
            <person name="Hughes K."/>
            <person name="Justo A."/>
            <person name="Karasinski D."/>
            <person name="Kautmanova I."/>
            <person name="Kiss B."/>
            <person name="Kocsube S."/>
            <person name="Kotiranta H."/>
            <person name="LaButti K.M."/>
            <person name="Lechner B.E."/>
            <person name="Liimatainen K."/>
            <person name="Lipzen A."/>
            <person name="Lukacs Z."/>
            <person name="Mihaltcheva S."/>
            <person name="Morgado L.N."/>
            <person name="Niskanen T."/>
            <person name="Noordeloos M.E."/>
            <person name="Ohm R.A."/>
            <person name="Ortiz-Santana B."/>
            <person name="Ovrebo C."/>
            <person name="Racz N."/>
            <person name="Riley R."/>
            <person name="Savchenko A."/>
            <person name="Shiryaev A."/>
            <person name="Soop K."/>
            <person name="Spirin V."/>
            <person name="Szebenyi C."/>
            <person name="Tomsovsky M."/>
            <person name="Tulloss R.E."/>
            <person name="Uehling J."/>
            <person name="Grigoriev I.V."/>
            <person name="Vagvolgyi C."/>
            <person name="Papp T."/>
            <person name="Martin F.M."/>
            <person name="Miettinen O."/>
            <person name="Hibbett D.S."/>
            <person name="Nagy L.G."/>
        </authorList>
    </citation>
    <scope>NUCLEOTIDE SEQUENCE [LARGE SCALE GENOMIC DNA]</scope>
    <source>
        <strain evidence="1 2">NL-1719</strain>
    </source>
</reference>
<dbReference type="EMBL" id="ML209578">
    <property type="protein sequence ID" value="TFK58171.1"/>
    <property type="molecule type" value="Genomic_DNA"/>
</dbReference>
<protein>
    <submittedName>
        <fullName evidence="1">Uncharacterized protein</fullName>
    </submittedName>
</protein>
<sequence length="121" mass="13908">IFTVIPMVNRKISPDLKDCAISLWEKGWEVMDVCEAFNVSKSSLYRWQKLFDELGTMARPPSPLHGRPRLLVHAIMNEVEHLFSTDPDLYLDEVIFWLAINHDIVISKSALQRNLEDAGLT</sequence>
<keyword evidence="2" id="KW-1185">Reference proteome</keyword>
<gene>
    <name evidence="1" type="ORF">BDN72DRAFT_782425</name>
</gene>
<accession>A0ACD2ZXT1</accession>
<evidence type="ECO:0000313" key="1">
    <source>
        <dbReference type="EMBL" id="TFK58171.1"/>
    </source>
</evidence>
<name>A0ACD2ZXT1_9AGAR</name>
<proteinExistence type="predicted"/>
<evidence type="ECO:0000313" key="2">
    <source>
        <dbReference type="Proteomes" id="UP000308600"/>
    </source>
</evidence>
<dbReference type="Proteomes" id="UP000308600">
    <property type="component" value="Unassembled WGS sequence"/>
</dbReference>